<sequence>MKKYKLLTVLMAFGGLTMFSAGVSKVNAASIKANSIIKLSARSKRSRESVYKIVKVHKRERLVYLDQAKRYRLVRTGKTRSFKNKIYIYIYATNRKSGWILKQSVVPIAKYKNVKKYNAIINKAGRVTVSDHVDSGSFNVRTKTLSNINHKYITVDLQESTGSKAQYVRAQMDGRKLGWLKVSDVKTVSGKSFLKPSKVSQPLVYIAHRGYNVEAPEESIAAYTAATKLGYKDWEADIHYTSDDVPVMIHDPYINRVARNKNGSKISKTVYVRNCTLEELNDKYDFGIIKGKKFKNTKILTLANFLKLAREKKAFIHIEFKDESDGVAVSDSNVKKVMNMVAHEKLQKQTGVEGFNFEDLIKVKNIDPTVNLEYLGEQVSSEYLSHLTELKTNKNTVVASIRQNVASPSNLKKLIGHNFPVYVWTMSDGSLANKLHQEGIKAIITNGQLKPSHGVKLHFVKNNGLILKNDQVNTVMGNGQLLKMPAKHLTSKDTLIKVIENDDDNFTAIYK</sequence>
<feature type="domain" description="GP-PDE" evidence="3">
    <location>
        <begin position="203"/>
        <end position="455"/>
    </location>
</feature>
<evidence type="ECO:0000256" key="1">
    <source>
        <dbReference type="ARBA" id="ARBA00022729"/>
    </source>
</evidence>
<dbReference type="RefSeq" id="WP_057800302.1">
    <property type="nucleotide sequence ID" value="NZ_BJZZ01000035.1"/>
</dbReference>
<evidence type="ECO:0000313" key="5">
    <source>
        <dbReference type="Proteomes" id="UP000051249"/>
    </source>
</evidence>
<dbReference type="GO" id="GO:0008081">
    <property type="term" value="F:phosphoric diester hydrolase activity"/>
    <property type="evidence" value="ECO:0007669"/>
    <property type="project" value="InterPro"/>
</dbReference>
<dbReference type="InterPro" id="IPR030395">
    <property type="entry name" value="GP_PDE_dom"/>
</dbReference>
<organism evidence="4 5">
    <name type="scientific">Pediococcus argentinicus</name>
    <dbReference type="NCBI Taxonomy" id="480391"/>
    <lineage>
        <taxon>Bacteria</taxon>
        <taxon>Bacillati</taxon>
        <taxon>Bacillota</taxon>
        <taxon>Bacilli</taxon>
        <taxon>Lactobacillales</taxon>
        <taxon>Lactobacillaceae</taxon>
        <taxon>Pediococcus</taxon>
    </lineage>
</organism>
<accession>A0A0R2NA76</accession>
<evidence type="ECO:0000256" key="2">
    <source>
        <dbReference type="SAM" id="SignalP"/>
    </source>
</evidence>
<evidence type="ECO:0000259" key="3">
    <source>
        <dbReference type="PROSITE" id="PS51704"/>
    </source>
</evidence>
<dbReference type="PROSITE" id="PS51704">
    <property type="entry name" value="GP_PDE"/>
    <property type="match status" value="1"/>
</dbReference>
<dbReference type="InterPro" id="IPR017946">
    <property type="entry name" value="PLC-like_Pdiesterase_TIM-brl"/>
</dbReference>
<dbReference type="PANTHER" id="PTHR46211:SF14">
    <property type="entry name" value="GLYCEROPHOSPHODIESTER PHOSPHODIESTERASE"/>
    <property type="match status" value="1"/>
</dbReference>
<protein>
    <recommendedName>
        <fullName evidence="3">GP-PDE domain-containing protein</fullName>
    </recommendedName>
</protein>
<dbReference type="InterPro" id="IPR038200">
    <property type="entry name" value="GW_dom_sf"/>
</dbReference>
<dbReference type="AlphaFoldDB" id="A0A0R2NA76"/>
<dbReference type="PANTHER" id="PTHR46211">
    <property type="entry name" value="GLYCEROPHOSPHORYL DIESTER PHOSPHODIESTERASE"/>
    <property type="match status" value="1"/>
</dbReference>
<feature type="chain" id="PRO_5038543713" description="GP-PDE domain-containing protein" evidence="2">
    <location>
        <begin position="22"/>
        <end position="511"/>
    </location>
</feature>
<name>A0A0R2NA76_9LACO</name>
<proteinExistence type="predicted"/>
<gene>
    <name evidence="4" type="ORF">IV88_GL001109</name>
</gene>
<dbReference type="PATRIC" id="fig|480391.4.peg.1125"/>
<keyword evidence="1 2" id="KW-0732">Signal</keyword>
<dbReference type="Gene3D" id="2.30.30.170">
    <property type="match status" value="1"/>
</dbReference>
<dbReference type="EMBL" id="JQCQ01000035">
    <property type="protein sequence ID" value="KRO22725.1"/>
    <property type="molecule type" value="Genomic_DNA"/>
</dbReference>
<dbReference type="Gene3D" id="3.20.20.190">
    <property type="entry name" value="Phosphatidylinositol (PI) phosphodiesterase"/>
    <property type="match status" value="1"/>
</dbReference>
<reference evidence="4 5" key="1">
    <citation type="journal article" date="2015" name="Genome Announc.">
        <title>Expanding the biotechnology potential of lactobacilli through comparative genomics of 213 strains and associated genera.</title>
        <authorList>
            <person name="Sun Z."/>
            <person name="Harris H.M."/>
            <person name="McCann A."/>
            <person name="Guo C."/>
            <person name="Argimon S."/>
            <person name="Zhang W."/>
            <person name="Yang X."/>
            <person name="Jeffery I.B."/>
            <person name="Cooney J.C."/>
            <person name="Kagawa T.F."/>
            <person name="Liu W."/>
            <person name="Song Y."/>
            <person name="Salvetti E."/>
            <person name="Wrobel A."/>
            <person name="Rasinkangas P."/>
            <person name="Parkhill J."/>
            <person name="Rea M.C."/>
            <person name="O'Sullivan O."/>
            <person name="Ritari J."/>
            <person name="Douillard F.P."/>
            <person name="Paul Ross R."/>
            <person name="Yang R."/>
            <person name="Briner A.E."/>
            <person name="Felis G.E."/>
            <person name="de Vos W.M."/>
            <person name="Barrangou R."/>
            <person name="Klaenhammer T.R."/>
            <person name="Caufield P.W."/>
            <person name="Cui Y."/>
            <person name="Zhang H."/>
            <person name="O'Toole P.W."/>
        </authorList>
    </citation>
    <scope>NUCLEOTIDE SEQUENCE [LARGE SCALE GENOMIC DNA]</scope>
    <source>
        <strain evidence="4 5">DSM 23026</strain>
    </source>
</reference>
<dbReference type="InterPro" id="IPR025987">
    <property type="entry name" value="GW_dom"/>
</dbReference>
<dbReference type="Pfam" id="PF03009">
    <property type="entry name" value="GDPD"/>
    <property type="match status" value="1"/>
</dbReference>
<feature type="signal peptide" evidence="2">
    <location>
        <begin position="1"/>
        <end position="21"/>
    </location>
</feature>
<dbReference type="Proteomes" id="UP000051249">
    <property type="component" value="Unassembled WGS sequence"/>
</dbReference>
<keyword evidence="5" id="KW-1185">Reference proteome</keyword>
<dbReference type="SUPFAM" id="SSF51695">
    <property type="entry name" value="PLC-like phosphodiesterases"/>
    <property type="match status" value="1"/>
</dbReference>
<dbReference type="GO" id="GO:0006629">
    <property type="term" value="P:lipid metabolic process"/>
    <property type="evidence" value="ECO:0007669"/>
    <property type="project" value="InterPro"/>
</dbReference>
<dbReference type="Pfam" id="PF13457">
    <property type="entry name" value="GW"/>
    <property type="match status" value="2"/>
</dbReference>
<comment type="caution">
    <text evidence="4">The sequence shown here is derived from an EMBL/GenBank/DDBJ whole genome shotgun (WGS) entry which is preliminary data.</text>
</comment>
<dbReference type="OrthoDB" id="2193377at2"/>
<evidence type="ECO:0000313" key="4">
    <source>
        <dbReference type="EMBL" id="KRO22725.1"/>
    </source>
</evidence>